<feature type="domain" description="Cell envelope-related transcriptional attenuator" evidence="6">
    <location>
        <begin position="91"/>
        <end position="252"/>
    </location>
</feature>
<dbReference type="AlphaFoldDB" id="A0A516KI78"/>
<dbReference type="Proteomes" id="UP000315215">
    <property type="component" value="Chromosome"/>
</dbReference>
<dbReference type="InterPro" id="IPR004474">
    <property type="entry name" value="LytR_CpsA_psr"/>
</dbReference>
<dbReference type="PANTHER" id="PTHR33392:SF10">
    <property type="entry name" value="POLYISOPRENYL-TEICHOIC ACID--PEPTIDOGLYCAN TEICHOIC ACID TRANSFERASE TAGV"/>
    <property type="match status" value="1"/>
</dbReference>
<evidence type="ECO:0000313" key="7">
    <source>
        <dbReference type="EMBL" id="QDP41092.1"/>
    </source>
</evidence>
<evidence type="ECO:0000256" key="3">
    <source>
        <dbReference type="ARBA" id="ARBA00022968"/>
    </source>
</evidence>
<evidence type="ECO:0000256" key="1">
    <source>
        <dbReference type="ARBA" id="ARBA00006068"/>
    </source>
</evidence>
<dbReference type="NCBIfam" id="TIGR00350">
    <property type="entry name" value="lytR_cpsA_psr"/>
    <property type="match status" value="1"/>
</dbReference>
<dbReference type="PANTHER" id="PTHR33392">
    <property type="entry name" value="POLYISOPRENYL-TEICHOIC ACID--PEPTIDOGLYCAN TEICHOIC ACID TRANSFERASE TAGU"/>
    <property type="match status" value="1"/>
</dbReference>
<dbReference type="Pfam" id="PF03816">
    <property type="entry name" value="LytR_cpsA_psr"/>
    <property type="match status" value="1"/>
</dbReference>
<keyword evidence="2 5" id="KW-0812">Transmembrane</keyword>
<evidence type="ECO:0000256" key="2">
    <source>
        <dbReference type="ARBA" id="ARBA00022692"/>
    </source>
</evidence>
<feature type="transmembrane region" description="Helical" evidence="5">
    <location>
        <begin position="20"/>
        <end position="39"/>
    </location>
</feature>
<accession>A0A516KI78</accession>
<name>A0A516KI78_9BACI</name>
<reference evidence="7 8" key="1">
    <citation type="submission" date="2019-07" db="EMBL/GenBank/DDBJ databases">
        <authorList>
            <person name="Li J."/>
        </authorList>
    </citation>
    <scope>NUCLEOTIDE SEQUENCE [LARGE SCALE GENOMIC DNA]</scope>
    <source>
        <strain evidence="7 8">TKL69</strain>
    </source>
</reference>
<sequence length="352" mass="39927">MPELRTERKKEKKRKRKKWLYLISIPFLLIIGFGLYLFYETYSAAKESYVSLDREDDKSELREKKVTIGDDPMSILLIGVEDYSTDGENGRADTQIVVTLNPKQKQMTMTTIPRDTKVELTSPKVPEQFAGIHRITDAHSLGSMSGYGGDKLVIETVENLLDIPIDEFVTVNFEGFRDIVNTLGGVTIDIKKGFWEKNIYDNNNRIEFSPGVTKLNGEEALAFVRMRKREVAATYTRDERQRQFIKAAIDEVISAGTIFNIGEISDILGKNINTSLKPNEIFALQKMYASMDVSSIQSYELKGVNDRLNGGLYYFFPDETGLAQTTQRLKEELNLTKSQHTNEESTNPNASS</sequence>
<dbReference type="InterPro" id="IPR050922">
    <property type="entry name" value="LytR/CpsA/Psr_CW_biosynth"/>
</dbReference>
<protein>
    <submittedName>
        <fullName evidence="7">LytR family transcriptional regulator</fullName>
    </submittedName>
</protein>
<proteinExistence type="inferred from homology"/>
<keyword evidence="3" id="KW-0735">Signal-anchor</keyword>
<evidence type="ECO:0000313" key="8">
    <source>
        <dbReference type="Proteomes" id="UP000315215"/>
    </source>
</evidence>
<comment type="similarity">
    <text evidence="1">Belongs to the LytR/CpsA/Psr (LCP) family.</text>
</comment>
<dbReference type="EMBL" id="CP041666">
    <property type="protein sequence ID" value="QDP41092.1"/>
    <property type="molecule type" value="Genomic_DNA"/>
</dbReference>
<keyword evidence="8" id="KW-1185">Reference proteome</keyword>
<keyword evidence="4 5" id="KW-1133">Transmembrane helix</keyword>
<dbReference type="Gene3D" id="3.40.630.190">
    <property type="entry name" value="LCP protein"/>
    <property type="match status" value="1"/>
</dbReference>
<dbReference type="KEGG" id="aqt:FN924_13360"/>
<gene>
    <name evidence="7" type="ORF">FN924_13360</name>
</gene>
<organism evidence="7 8">
    <name type="scientific">Radiobacillus deserti</name>
    <dbReference type="NCBI Taxonomy" id="2594883"/>
    <lineage>
        <taxon>Bacteria</taxon>
        <taxon>Bacillati</taxon>
        <taxon>Bacillota</taxon>
        <taxon>Bacilli</taxon>
        <taxon>Bacillales</taxon>
        <taxon>Bacillaceae</taxon>
        <taxon>Radiobacillus</taxon>
    </lineage>
</organism>
<keyword evidence="5" id="KW-0472">Membrane</keyword>
<dbReference type="OrthoDB" id="27330at2"/>
<dbReference type="GO" id="GO:0071555">
    <property type="term" value="P:cell wall organization"/>
    <property type="evidence" value="ECO:0007669"/>
    <property type="project" value="UniProtKB-KW"/>
</dbReference>
<evidence type="ECO:0000256" key="5">
    <source>
        <dbReference type="SAM" id="Phobius"/>
    </source>
</evidence>
<dbReference type="RefSeq" id="WP_143895287.1">
    <property type="nucleotide sequence ID" value="NZ_CP041666.1"/>
</dbReference>
<evidence type="ECO:0000256" key="4">
    <source>
        <dbReference type="ARBA" id="ARBA00022989"/>
    </source>
</evidence>
<evidence type="ECO:0000259" key="6">
    <source>
        <dbReference type="Pfam" id="PF03816"/>
    </source>
</evidence>